<dbReference type="InterPro" id="IPR012334">
    <property type="entry name" value="Pectin_lyas_fold"/>
</dbReference>
<dbReference type="NCBIfam" id="TIGR02601">
    <property type="entry name" value="autotrns_rpt"/>
    <property type="match status" value="8"/>
</dbReference>
<evidence type="ECO:0000256" key="3">
    <source>
        <dbReference type="ARBA" id="ARBA00022729"/>
    </source>
</evidence>
<accession>A0ABV3QB09</accession>
<dbReference type="Gene3D" id="2.160.20.10">
    <property type="entry name" value="Single-stranded right-handed beta-helix, Pectin lyase-like"/>
    <property type="match status" value="1"/>
</dbReference>
<dbReference type="Proteomes" id="UP001556220">
    <property type="component" value="Unassembled WGS sequence"/>
</dbReference>
<dbReference type="PANTHER" id="PTHR12338">
    <property type="entry name" value="AUTOTRANSPORTER"/>
    <property type="match status" value="1"/>
</dbReference>
<dbReference type="InterPro" id="IPR013425">
    <property type="entry name" value="Autotrns_rpt"/>
</dbReference>
<gene>
    <name evidence="6" type="ORF">ABQJ54_03815</name>
</gene>
<keyword evidence="7" id="KW-1185">Reference proteome</keyword>
<evidence type="ECO:0000313" key="6">
    <source>
        <dbReference type="EMBL" id="MEW9570864.1"/>
    </source>
</evidence>
<dbReference type="InterPro" id="IPR012332">
    <property type="entry name" value="Autotransporter_pectin_lyase_C"/>
</dbReference>
<comment type="subcellular location">
    <subcellularLocation>
        <location evidence="1">Secreted</location>
    </subcellularLocation>
</comment>
<evidence type="ECO:0000256" key="2">
    <source>
        <dbReference type="ARBA" id="ARBA00022525"/>
    </source>
</evidence>
<evidence type="ECO:0000256" key="1">
    <source>
        <dbReference type="ARBA" id="ARBA00004613"/>
    </source>
</evidence>
<feature type="domain" description="Filamentous haemagglutinin FhaB/tRNA nuclease CdiA-like TPS" evidence="5">
    <location>
        <begin position="58"/>
        <end position="170"/>
    </location>
</feature>
<feature type="region of interest" description="Disordered" evidence="4">
    <location>
        <begin position="1"/>
        <end position="22"/>
    </location>
</feature>
<evidence type="ECO:0000256" key="4">
    <source>
        <dbReference type="SAM" id="MobiDB-lite"/>
    </source>
</evidence>
<dbReference type="EMBL" id="JBFOHK010000001">
    <property type="protein sequence ID" value="MEW9570864.1"/>
    <property type="molecule type" value="Genomic_DNA"/>
</dbReference>
<dbReference type="Gene3D" id="2.160.20.20">
    <property type="match status" value="1"/>
</dbReference>
<feature type="non-terminal residue" evidence="6">
    <location>
        <position position="1317"/>
    </location>
</feature>
<reference evidence="6 7" key="1">
    <citation type="submission" date="2024-06" db="EMBL/GenBank/DDBJ databases">
        <authorList>
            <person name="Woo H."/>
        </authorList>
    </citation>
    <scope>NUCLEOTIDE SEQUENCE [LARGE SCALE GENOMIC DNA]</scope>
    <source>
        <strain evidence="6 7">Si-c</strain>
    </source>
</reference>
<evidence type="ECO:0000313" key="7">
    <source>
        <dbReference type="Proteomes" id="UP001556220"/>
    </source>
</evidence>
<keyword evidence="2" id="KW-0964">Secreted</keyword>
<protein>
    <submittedName>
        <fullName evidence="6">Autotransporter-associated beta strand repeat-containing protein</fullName>
    </submittedName>
</protein>
<dbReference type="SUPFAM" id="SSF51126">
    <property type="entry name" value="Pectin lyase-like"/>
    <property type="match status" value="3"/>
</dbReference>
<organism evidence="6 7">
    <name type="scientific">Rhodanobacter lycopersici</name>
    <dbReference type="NCBI Taxonomy" id="3162487"/>
    <lineage>
        <taxon>Bacteria</taxon>
        <taxon>Pseudomonadati</taxon>
        <taxon>Pseudomonadota</taxon>
        <taxon>Gammaproteobacteria</taxon>
        <taxon>Lysobacterales</taxon>
        <taxon>Rhodanobacteraceae</taxon>
        <taxon>Rhodanobacter</taxon>
    </lineage>
</organism>
<dbReference type="Pfam" id="PF12951">
    <property type="entry name" value="PATR"/>
    <property type="match status" value="8"/>
</dbReference>
<dbReference type="InterPro" id="IPR008638">
    <property type="entry name" value="FhaB/CdiA-like_TPS"/>
</dbReference>
<dbReference type="RefSeq" id="WP_367852935.1">
    <property type="nucleotide sequence ID" value="NZ_JBFOHK010000001.1"/>
</dbReference>
<keyword evidence="3" id="KW-0732">Signal</keyword>
<dbReference type="NCBIfam" id="TIGR01901">
    <property type="entry name" value="adhes_NPXG"/>
    <property type="match status" value="1"/>
</dbReference>
<proteinExistence type="predicted"/>
<name>A0ABV3QB09_9GAMM</name>
<comment type="caution">
    <text evidence="6">The sequence shown here is derived from an EMBL/GenBank/DDBJ whole genome shotgun (WGS) entry which is preliminary data.</text>
</comment>
<dbReference type="InterPro" id="IPR011050">
    <property type="entry name" value="Pectin_lyase_fold/virulence"/>
</dbReference>
<sequence>MNKITANTTRVSGAQANAGARSPLERLHRRRLVLSLSLALGSLSFCGGALAGSGGVAPGTTPIGGVVVGGAGSIAQNGLNTVVNQQSTLLALNWQSFNLGKDASVLFKQPSFNAVALNRILDQNPSQIFGHINSNGQVFLINTHGIIFGSGAQLNVGGLVASTLDLTPTDFLSDHFNLDAHGGSAGVVNHGTIQAASGGSVSLIGGQVENDGLIVANYGHINLDGADKAVLDFDGDGLISVQVTGALQQRLNTDEAAVTNNGTLQADSGTVVLQASAAKDLFTNLVNNTGVIDAHGISTDGGVVRLVGTGGNTVDSGSIDASGVHGGSVQLLSDQDVDVGGSVDASGALGGGSIRVGGGEGLLQAANTTIEAGASLNADATQSGNGGSIAVWSNQTSNVAGNFSARGGALDGNGGSIETSGEHVHVADGTRVNTLAPRGQSGDWLIDPEDFTIALTGGDITGATLSANLSSGDVTILSSQGTKTPGGTGSINVDDAVSWGSHKLTLTAADNINIDAAMTVSGTAGLALNPATANGAGASAESAVTAGTTIIGSSGSLTLGGSGAMALGSLTDNGTFDISGLTAGTTVTSLAGGGTVSLGANTLTLSNASDSFAGVIGGTGGSLTLTSGTETLTGTNTYTGGTTISGGELVAGNAAALGTGAVSMAGGSTLGFAASGLSLGNAITLNGAATVDVASGQSDTLTGIISGANGSLSKTSAGTLTLSGANTYGGGTTINGGELVAGDDAALGTGAMSMAGGSTLGFAASSLSLGNAITFNGAATVDVASGQSDTLTGIIGGVSGSLTKTSAGTLTLSGANTYGGGTTINGGTLAIGSGGSLSSTGAVTLAGTGTFDISAAGDQTIGSLAGTAGSVDLGANTLTLGNASGSFAGVIAGTGGSLALTSGTETLTGANTYTGGTTINGGTLAVASDSALGAATAGVTINGGTLENTAAFSTGRAITLGTGGGTLQTDAALTVSGVISGTGLTKTGTSTLTLTGTNTYTGGTAINGGELVAGNDAALGTGALTMAGGSTLGFAASGLSLGNTVTLNGAATVDVASGQSDTLTGVISGASGSLTKTSAGTLTLSGADTYGGGTTINGGTLAIGSGGSLAATGAVTLANASGAVFDISAAGAQTIGSLSGGGATGGTVALGANTLTLGNASGSFAGVIGGAGGSLALTSGTETLTGANTYTGGTTISGGELVAGNDAALGTGALTMAGGSTLGFAASGLSLGNAITLNGAATVDVASGQSDTLTGVIGGASGSLTKTSAGTLTLSGANTYSGGTVMDAGILSVAADGNLGGASGGLTFDGGTLETTA</sequence>
<dbReference type="InterPro" id="IPR050909">
    <property type="entry name" value="Bact_Autotransporter_VF"/>
</dbReference>
<dbReference type="PANTHER" id="PTHR12338:SF8">
    <property type="entry name" value="HEME_HEMOPEXIN-BINDING PROTEIN"/>
    <property type="match status" value="1"/>
</dbReference>
<feature type="compositionally biased region" description="Polar residues" evidence="4">
    <location>
        <begin position="1"/>
        <end position="15"/>
    </location>
</feature>
<evidence type="ECO:0000259" key="5">
    <source>
        <dbReference type="SMART" id="SM00912"/>
    </source>
</evidence>
<dbReference type="SMART" id="SM00912">
    <property type="entry name" value="Haemagg_act"/>
    <property type="match status" value="1"/>
</dbReference>
<dbReference type="Pfam" id="PF05860">
    <property type="entry name" value="TPS"/>
    <property type="match status" value="1"/>
</dbReference>